<dbReference type="InterPro" id="IPR012334">
    <property type="entry name" value="Pectin_lyas_fold"/>
</dbReference>
<dbReference type="Pfam" id="PF05860">
    <property type="entry name" value="TPS"/>
    <property type="match status" value="1"/>
</dbReference>
<name>A0A3S0ZSW3_CHLFR</name>
<feature type="domain" description="Filamentous haemagglutinin FhaB/tRNA nuclease CdiA-like TPS" evidence="1">
    <location>
        <begin position="4"/>
        <end position="110"/>
    </location>
</feature>
<dbReference type="Gene3D" id="2.160.20.10">
    <property type="entry name" value="Single-stranded right-handed beta-helix, Pectin lyase-like"/>
    <property type="match status" value="4"/>
</dbReference>
<dbReference type="SUPFAM" id="SSF51126">
    <property type="entry name" value="Pectin lyase-like"/>
    <property type="match status" value="5"/>
</dbReference>
<evidence type="ECO:0000259" key="1">
    <source>
        <dbReference type="SMART" id="SM00912"/>
    </source>
</evidence>
<evidence type="ECO:0000313" key="3">
    <source>
        <dbReference type="Proteomes" id="UP000268857"/>
    </source>
</evidence>
<accession>A0A3S0ZSW3</accession>
<dbReference type="STRING" id="211165.GCA_000317285_00611"/>
<dbReference type="InterPro" id="IPR011050">
    <property type="entry name" value="Pectin_lyase_fold/virulence"/>
</dbReference>
<dbReference type="SMART" id="SM00912">
    <property type="entry name" value="Haemagg_act"/>
    <property type="match status" value="1"/>
</dbReference>
<dbReference type="Proteomes" id="UP000268857">
    <property type="component" value="Unassembled WGS sequence"/>
</dbReference>
<keyword evidence="3" id="KW-1185">Reference proteome</keyword>
<comment type="caution">
    <text evidence="2">The sequence shown here is derived from an EMBL/GenBank/DDBJ whole genome shotgun (WGS) entry which is preliminary data.</text>
</comment>
<sequence length="1367" mass="139051">MLIRNIISDRIDGGTTSGSNLFHSFEEFNVGAGRGVYFSNPAGIENILTRITGGNPSNIRGTLGVVDINNNLGTANLFLINPNGIIFGANARLDLGGSFFGSTANSIVFDNGFEFSATNPQAPLLTVNIPVGLRFRDNPGNITTERSVVGDSVFSSFLSVQPQKTLALVGGNVSLDGGILYAPGGRIELGGLSTAGTVGINNDGSLSFPDGVARGDVSFTNRAIAYVAAGGGGDIAVNARNLDVLEGSDLVAGIEAGSGTPNAQSGDIVINATDKLRIEGDANSLSRIRNIVDDGALGNTGNIDINTAILEGTGRFIIGSVNSGQGNSGKISITAKDKVAFLGLQGFSSGIISAVNSEVRGSTGDIIINTPSFSLFNSGITTSTFGQGNVGNVLINASDSISIDGNSFIQAINFGFGDSGKIDIFAPEGSIFLNQASITTLNTGTGTAGTISINARDQVSINQSTISSEGKLGRILIGKSDISGATYSPKVVNIDSSTLSTTNDNVNSAVDEAIDAGDISIDALDTISINQSFIQAFTRRKGNAGNVTLRAENGDISMNNGSRVFSSVERDQGDAGNAVLTQGNAGDINIKARSVSLNNGSALSSSTFGQGNAGNIEINASDTVSFDGVGSNGFFSGAFSTVEPGAIGKGGNINVTARSLSLTNNAVLNTATSGQAGETGRADAGNIQVNVSDEVFLGSGGQLRSDTYGQGNAGNVTIEGRDGILPVVRLDGVGLVNNVQRSSGVSTSVGNDQNGLVGNGKAGDIAIRGRSLSLTEGGALVSSTFGKGDAGNIEINVSDTVSLDGISSAAFSTVEPGAIGKGGNINVTARSLSLTNGAKLNTATFGNGDAGNVSVQVDDAIKLADYSFITSNVGPQGEGLGGNINITAKTLSLTNGAEVLSQTRGNGKAGNIQVNVTDSVVLRGVAPFPKKEDGSPGGFSSGFFTSTEAGANGEGGNITVTTGNLRISDGAVLSARSRSSFNGGNITVNANTLDVSGGGQILTTTFKSGNAGNITVNVRDRITISGSDPTFSERFKQLEQAFPNGNQNFPNGRELAEFTIDPVSSESGIFANTAPGSTGKGGDIFIDPKQVTIKDGGTITATSAGTGEAGNVTLVADNLTLDRGKITAESGSTTGGNINLDIKDLLLLRRNSQISATAGREQGGGDGGNVKINTGFLVAFPKDNSDITANAFTGSGGRVDIQAESIFGIEPRDRLTPFSDITASSELGVGGSVSLNTPEVDPSKGLVELPETVVDPQDQIAQNPCQKLGGSEFIITGRGGLPPSPNQSFNSNNVRVDLVNPAISSGNFQSATINQPTISSTTKQVVPAQGWVFNDKGDVVLTAYDPTATHLPQRASSKATAACPAPF</sequence>
<organism evidence="2 3">
    <name type="scientific">Chlorogloeopsis fritschii PCC 6912</name>
    <dbReference type="NCBI Taxonomy" id="211165"/>
    <lineage>
        <taxon>Bacteria</taxon>
        <taxon>Bacillati</taxon>
        <taxon>Cyanobacteriota</taxon>
        <taxon>Cyanophyceae</taxon>
        <taxon>Nostocales</taxon>
        <taxon>Chlorogloeopsidaceae</taxon>
        <taxon>Chlorogloeopsis</taxon>
    </lineage>
</organism>
<dbReference type="InterPro" id="IPR008638">
    <property type="entry name" value="FhaB/CdiA-like_TPS"/>
</dbReference>
<proteinExistence type="predicted"/>
<protein>
    <recommendedName>
        <fullName evidence="1">Filamentous haemagglutinin FhaB/tRNA nuclease CdiA-like TPS domain-containing protein</fullName>
    </recommendedName>
</protein>
<evidence type="ECO:0000313" key="2">
    <source>
        <dbReference type="EMBL" id="RUR83006.1"/>
    </source>
</evidence>
<dbReference type="NCBIfam" id="TIGR01901">
    <property type="entry name" value="adhes_NPXG"/>
    <property type="match status" value="1"/>
</dbReference>
<reference evidence="2 3" key="1">
    <citation type="journal article" date="2019" name="Genome Biol. Evol.">
        <title>Day and night: Metabolic profiles and evolutionary relationships of six axenic non-marine cyanobacteria.</title>
        <authorList>
            <person name="Will S.E."/>
            <person name="Henke P."/>
            <person name="Boedeker C."/>
            <person name="Huang S."/>
            <person name="Brinkmann H."/>
            <person name="Rohde M."/>
            <person name="Jarek M."/>
            <person name="Friedl T."/>
            <person name="Seufert S."/>
            <person name="Schumacher M."/>
            <person name="Overmann J."/>
            <person name="Neumann-Schaal M."/>
            <person name="Petersen J."/>
        </authorList>
    </citation>
    <scope>NUCLEOTIDE SEQUENCE [LARGE SCALE GENOMIC DNA]</scope>
    <source>
        <strain evidence="2 3">PCC 6912</strain>
    </source>
</reference>
<dbReference type="EMBL" id="RSCJ01000008">
    <property type="protein sequence ID" value="RUR83006.1"/>
    <property type="molecule type" value="Genomic_DNA"/>
</dbReference>
<gene>
    <name evidence="2" type="ORF">PCC6912_23800</name>
</gene>